<protein>
    <submittedName>
        <fullName evidence="4">ABC transporter substrate-binding protein</fullName>
    </submittedName>
    <submittedName>
        <fullName evidence="5">DUF3502 domain-containing protein</fullName>
    </submittedName>
</protein>
<name>A0A6I3QU91_9FIRM</name>
<dbReference type="AlphaFoldDB" id="A0A6I3QU91"/>
<dbReference type="SUPFAM" id="SSF53850">
    <property type="entry name" value="Periplasmic binding protein-like II"/>
    <property type="match status" value="1"/>
</dbReference>
<dbReference type="Pfam" id="PF12010">
    <property type="entry name" value="DUF3502"/>
    <property type="match status" value="1"/>
</dbReference>
<evidence type="ECO:0000259" key="3">
    <source>
        <dbReference type="Pfam" id="PF12010"/>
    </source>
</evidence>
<sequence length="546" mass="60769">MNTTHPAENPLKKEDIMKMMKRTLSILLTIVVGIVLLTSCGQSGSSQPAVSAGGASAGDTQSASDKGEPTKVVFAMQTFNVVPPTETIQTVADEVNRYIRETYPEVNIELEWVLYGPGDYTKKINLMMQSGDQLDIFIPSNIATSLSTNQLAPITEALETYGQDLTAIIKEYCGDDVFETVTQNGEIMAVPANKNMGLAAALTYDRDMLADVGFKDEDITDLDSLEPIFEKLREKYPDVYPFVSTDVANKNLPYYFYAKEQIDSIGNDFGVVFGDSGKVVNLFETEEYRALCEQMKMWYDKGFMPQDMATSTMRGTEYMNAGRGFCTYASYGVREDYTDFGKMQSNSTGRNIGAKKIGDPYLTTDFASAVLGIPSTSKAVNEAIQFLNIAYTDEYVYNTLLWGLEGRDYVKVTEDTVDYPEGLTADTVPYCAFMTMGEWGTESYMWGLEDGKTEEEKQANRDYALTVNKTIPKSPYYGFRFDGSDVKNEITALTNVFEQYAYPLMCGSVDVDSTLEEFNKALYDAGLQTVMDAKQEQLDAWVAQNS</sequence>
<keyword evidence="1" id="KW-0732">Signal</keyword>
<gene>
    <name evidence="4" type="ORF">FYJ76_13395</name>
    <name evidence="5" type="ORF">GMD52_12710</name>
</gene>
<dbReference type="PANTHER" id="PTHR43649">
    <property type="entry name" value="ARABINOSE-BINDING PROTEIN-RELATED"/>
    <property type="match status" value="1"/>
</dbReference>
<dbReference type="InterPro" id="IPR022627">
    <property type="entry name" value="DUF3502"/>
</dbReference>
<dbReference type="PANTHER" id="PTHR43649:SF33">
    <property type="entry name" value="POLYGALACTURONAN_RHAMNOGALACTURONAN-BINDING PROTEIN YTCQ"/>
    <property type="match status" value="1"/>
</dbReference>
<evidence type="ECO:0000313" key="4">
    <source>
        <dbReference type="EMBL" id="MST92911.1"/>
    </source>
</evidence>
<dbReference type="EMBL" id="WMZR01000017">
    <property type="protein sequence ID" value="MTS52393.1"/>
    <property type="molecule type" value="Genomic_DNA"/>
</dbReference>
<feature type="domain" description="DUF3502" evidence="3">
    <location>
        <begin position="475"/>
        <end position="543"/>
    </location>
</feature>
<dbReference type="Gene3D" id="3.40.190.10">
    <property type="entry name" value="Periplasmic binding protein-like II"/>
    <property type="match status" value="2"/>
</dbReference>
<reference evidence="5 7" key="1">
    <citation type="journal article" date="2019" name="Nat. Med.">
        <title>A library of human gut bacterial isolates paired with longitudinal multiomics data enables mechanistic microbiome research.</title>
        <authorList>
            <person name="Poyet M."/>
            <person name="Groussin M."/>
            <person name="Gibbons S.M."/>
            <person name="Avila-Pacheco J."/>
            <person name="Jiang X."/>
            <person name="Kearney S.M."/>
            <person name="Perrotta A.R."/>
            <person name="Berdy B."/>
            <person name="Zhao S."/>
            <person name="Lieberman T.D."/>
            <person name="Swanson P.K."/>
            <person name="Smith M."/>
            <person name="Roesemann S."/>
            <person name="Alexander J.E."/>
            <person name="Rich S.A."/>
            <person name="Livny J."/>
            <person name="Vlamakis H."/>
            <person name="Clish C."/>
            <person name="Bullock K."/>
            <person name="Deik A."/>
            <person name="Scott J."/>
            <person name="Pierce K.A."/>
            <person name="Xavier R.J."/>
            <person name="Alm E.J."/>
        </authorList>
    </citation>
    <scope>NUCLEOTIDE SEQUENCE [LARGE SCALE GENOMIC DNA]</scope>
    <source>
        <strain evidence="5 7">BIOML-A7</strain>
    </source>
</reference>
<comment type="caution">
    <text evidence="5">The sequence shown here is derived from an EMBL/GenBank/DDBJ whole genome shotgun (WGS) entry which is preliminary data.</text>
</comment>
<dbReference type="EMBL" id="VUNJ01000016">
    <property type="protein sequence ID" value="MST92911.1"/>
    <property type="molecule type" value="Genomic_DNA"/>
</dbReference>
<evidence type="ECO:0000313" key="5">
    <source>
        <dbReference type="EMBL" id="MTS52393.1"/>
    </source>
</evidence>
<evidence type="ECO:0000313" key="7">
    <source>
        <dbReference type="Proteomes" id="UP000449193"/>
    </source>
</evidence>
<evidence type="ECO:0000256" key="2">
    <source>
        <dbReference type="SAM" id="MobiDB-lite"/>
    </source>
</evidence>
<accession>A0A6I3QU91</accession>
<reference evidence="4 6" key="2">
    <citation type="submission" date="2019-08" db="EMBL/GenBank/DDBJ databases">
        <title>In-depth cultivation of the pig gut microbiome towards novel bacterial diversity and tailored functional studies.</title>
        <authorList>
            <person name="Wylensek D."/>
            <person name="Hitch T.C.A."/>
            <person name="Clavel T."/>
        </authorList>
    </citation>
    <scope>NUCLEOTIDE SEQUENCE [LARGE SCALE GENOMIC DNA]</scope>
    <source>
        <strain evidence="4 6">WCA3-601-WT-6J</strain>
    </source>
</reference>
<dbReference type="InterPro" id="IPR050490">
    <property type="entry name" value="Bact_solute-bd_prot1"/>
</dbReference>
<feature type="region of interest" description="Disordered" evidence="2">
    <location>
        <begin position="45"/>
        <end position="67"/>
    </location>
</feature>
<dbReference type="Proteomes" id="UP000431913">
    <property type="component" value="Unassembled WGS sequence"/>
</dbReference>
<evidence type="ECO:0000256" key="1">
    <source>
        <dbReference type="ARBA" id="ARBA00022729"/>
    </source>
</evidence>
<proteinExistence type="predicted"/>
<dbReference type="Proteomes" id="UP000449193">
    <property type="component" value="Unassembled WGS sequence"/>
</dbReference>
<organism evidence="5 7">
    <name type="scientific">Ruthenibacterium lactatiformans</name>
    <dbReference type="NCBI Taxonomy" id="1550024"/>
    <lineage>
        <taxon>Bacteria</taxon>
        <taxon>Bacillati</taxon>
        <taxon>Bacillota</taxon>
        <taxon>Clostridia</taxon>
        <taxon>Eubacteriales</taxon>
        <taxon>Oscillospiraceae</taxon>
        <taxon>Ruthenibacterium</taxon>
    </lineage>
</organism>
<evidence type="ECO:0000313" key="6">
    <source>
        <dbReference type="Proteomes" id="UP000431913"/>
    </source>
</evidence>